<dbReference type="NCBIfam" id="TIGR00233">
    <property type="entry name" value="trpS"/>
    <property type="match status" value="1"/>
</dbReference>
<dbReference type="InterPro" id="IPR014729">
    <property type="entry name" value="Rossmann-like_a/b/a_fold"/>
</dbReference>
<keyword evidence="6 8" id="KW-0030">Aminoacyl-tRNA synthetase</keyword>
<dbReference type="CDD" id="cd00806">
    <property type="entry name" value="TrpRS_core"/>
    <property type="match status" value="1"/>
</dbReference>
<keyword evidence="4 8" id="KW-0067">ATP-binding</keyword>
<dbReference type="Proteomes" id="UP000198694">
    <property type="component" value="Unassembled WGS sequence"/>
</dbReference>
<feature type="short sequence motif" description="'HIGH' region" evidence="8">
    <location>
        <begin position="93"/>
        <end position="101"/>
    </location>
</feature>
<evidence type="ECO:0000256" key="5">
    <source>
        <dbReference type="ARBA" id="ARBA00022917"/>
    </source>
</evidence>
<comment type="subunit">
    <text evidence="8">Homodimer.</text>
</comment>
<evidence type="ECO:0000256" key="2">
    <source>
        <dbReference type="ARBA" id="ARBA00022598"/>
    </source>
</evidence>
<feature type="binding site" evidence="8">
    <location>
        <position position="266"/>
    </location>
    <ligand>
        <name>ATP</name>
        <dbReference type="ChEBI" id="CHEBI:30616"/>
    </ligand>
</feature>
<evidence type="ECO:0000256" key="9">
    <source>
        <dbReference type="RuleBase" id="RU363036"/>
    </source>
</evidence>
<evidence type="ECO:0000256" key="1">
    <source>
        <dbReference type="ARBA" id="ARBA00005594"/>
    </source>
</evidence>
<dbReference type="PROSITE" id="PS00178">
    <property type="entry name" value="AA_TRNA_LIGASE_I"/>
    <property type="match status" value="1"/>
</dbReference>
<dbReference type="EC" id="6.1.1.2" evidence="8"/>
<dbReference type="GO" id="GO:0005829">
    <property type="term" value="C:cytosol"/>
    <property type="evidence" value="ECO:0007669"/>
    <property type="project" value="TreeGrafter"/>
</dbReference>
<dbReference type="Gene3D" id="3.40.50.620">
    <property type="entry name" value="HUPs"/>
    <property type="match status" value="1"/>
</dbReference>
<keyword evidence="2 8" id="KW-0436">Ligase</keyword>
<dbReference type="GO" id="GO:0004830">
    <property type="term" value="F:tryptophan-tRNA ligase activity"/>
    <property type="evidence" value="ECO:0007669"/>
    <property type="project" value="UniProtKB-UniRule"/>
</dbReference>
<feature type="short sequence motif" description="'KMSKS' region" evidence="8">
    <location>
        <begin position="275"/>
        <end position="279"/>
    </location>
</feature>
<comment type="similarity">
    <text evidence="1 8 9">Belongs to the class-I aminoacyl-tRNA synthetase family.</text>
</comment>
<dbReference type="STRING" id="407036.SAMN05216243_1239"/>
<dbReference type="GO" id="GO:0005524">
    <property type="term" value="F:ATP binding"/>
    <property type="evidence" value="ECO:0007669"/>
    <property type="project" value="UniProtKB-UniRule"/>
</dbReference>
<comment type="function">
    <text evidence="8">Catalyzes the attachment of tryptophan to tRNA(Trp).</text>
</comment>
<evidence type="ECO:0000256" key="4">
    <source>
        <dbReference type="ARBA" id="ARBA00022840"/>
    </source>
</evidence>
<organism evidence="10 11">
    <name type="scientific">Sediminibacillus albus</name>
    <dbReference type="NCBI Taxonomy" id="407036"/>
    <lineage>
        <taxon>Bacteria</taxon>
        <taxon>Bacillati</taxon>
        <taxon>Bacillota</taxon>
        <taxon>Bacilli</taxon>
        <taxon>Bacillales</taxon>
        <taxon>Bacillaceae</taxon>
        <taxon>Sediminibacillus</taxon>
    </lineage>
</organism>
<dbReference type="InterPro" id="IPR050203">
    <property type="entry name" value="Trp-tRNA_synthetase"/>
</dbReference>
<proteinExistence type="inferred from homology"/>
<feature type="binding site" evidence="8">
    <location>
        <begin position="275"/>
        <end position="279"/>
    </location>
    <ligand>
        <name>ATP</name>
        <dbReference type="ChEBI" id="CHEBI:30616"/>
    </ligand>
</feature>
<feature type="binding site" evidence="8">
    <location>
        <begin position="227"/>
        <end position="229"/>
    </location>
    <ligand>
        <name>ATP</name>
        <dbReference type="ChEBI" id="CHEBI:30616"/>
    </ligand>
</feature>
<gene>
    <name evidence="8" type="primary">trpS</name>
    <name evidence="10" type="ORF">SAMN05216243_1239</name>
</gene>
<keyword evidence="3 8" id="KW-0547">Nucleotide-binding</keyword>
<dbReference type="InterPro" id="IPR024109">
    <property type="entry name" value="Trp-tRNA-ligase_bac-type"/>
</dbReference>
<keyword evidence="11" id="KW-1185">Reference proteome</keyword>
<dbReference type="AlphaFoldDB" id="A0A1G8X922"/>
<accession>A0A1G8X922</accession>
<comment type="catalytic activity">
    <reaction evidence="7 8">
        <text>tRNA(Trp) + L-tryptophan + ATP = L-tryptophyl-tRNA(Trp) + AMP + diphosphate + H(+)</text>
        <dbReference type="Rhea" id="RHEA:24080"/>
        <dbReference type="Rhea" id="RHEA-COMP:9671"/>
        <dbReference type="Rhea" id="RHEA-COMP:9705"/>
        <dbReference type="ChEBI" id="CHEBI:15378"/>
        <dbReference type="ChEBI" id="CHEBI:30616"/>
        <dbReference type="ChEBI" id="CHEBI:33019"/>
        <dbReference type="ChEBI" id="CHEBI:57912"/>
        <dbReference type="ChEBI" id="CHEBI:78442"/>
        <dbReference type="ChEBI" id="CHEBI:78535"/>
        <dbReference type="ChEBI" id="CHEBI:456215"/>
        <dbReference type="EC" id="6.1.1.2"/>
    </reaction>
</comment>
<sequence>MEYWNWALELCLAVQLLITVFPALLGSHEQLSDLFQRDNKGGTAVHSSLLRGERNELFLFAQNPFHSLEPIFIRLACCKEVKEMKTIFSGIQPSGTLTLGNYLGAMKHFVDLQQENDCYFCIVDEHAITVPQDRLKLRDNIRSLAALYLASGIDPEKSTLFIQSEVAAHTQLGWMLQSISYIGELERMTQFKDKAAGKETVSSSLLTYPPLMAADILLYKTDIVPVGEDQKQHLELTRNLAQRFNHKFNDIFTIPEVSIPKTGARIMSLQEPTKKMSKSDSNQKASIFMLDDEKKIEKKIKSAVTDSEGIVKFDKENKPGVSNLLSIYASCTGESIAELEKKYENKGYGDFKQDTAEAVINVLKPLQERYYQLIDSKELDDILDLGADKAERAASKMLAKAKKAMGLGRVKKKR</sequence>
<dbReference type="InterPro" id="IPR002306">
    <property type="entry name" value="Trp-tRNA-ligase"/>
</dbReference>
<evidence type="ECO:0000256" key="7">
    <source>
        <dbReference type="ARBA" id="ARBA00049929"/>
    </source>
</evidence>
<feature type="binding site" evidence="8">
    <location>
        <begin position="92"/>
        <end position="94"/>
    </location>
    <ligand>
        <name>ATP</name>
        <dbReference type="ChEBI" id="CHEBI:30616"/>
    </ligand>
</feature>
<feature type="binding site" evidence="8">
    <location>
        <begin position="100"/>
        <end position="101"/>
    </location>
    <ligand>
        <name>ATP</name>
        <dbReference type="ChEBI" id="CHEBI:30616"/>
    </ligand>
</feature>
<reference evidence="10 11" key="1">
    <citation type="submission" date="2016-10" db="EMBL/GenBank/DDBJ databases">
        <authorList>
            <person name="de Groot N.N."/>
        </authorList>
    </citation>
    <scope>NUCLEOTIDE SEQUENCE [LARGE SCALE GENOMIC DNA]</scope>
    <source>
        <strain evidence="10 11">CGMCC 1.6502</strain>
    </source>
</reference>
<protein>
    <recommendedName>
        <fullName evidence="8">Tryptophan--tRNA ligase</fullName>
        <ecNumber evidence="8">6.1.1.2</ecNumber>
    </recommendedName>
    <alternativeName>
        <fullName evidence="8">Tryptophanyl-tRNA synthetase</fullName>
        <shortName evidence="8">TrpRS</shortName>
    </alternativeName>
</protein>
<comment type="subcellular location">
    <subcellularLocation>
        <location evidence="8">Cytoplasm</location>
    </subcellularLocation>
</comment>
<keyword evidence="8" id="KW-0963">Cytoplasm</keyword>
<dbReference type="FunFam" id="1.10.240.10:FF:000002">
    <property type="entry name" value="Tryptophan--tRNA ligase"/>
    <property type="match status" value="1"/>
</dbReference>
<dbReference type="HAMAP" id="MF_00140_B">
    <property type="entry name" value="Trp_tRNA_synth_B"/>
    <property type="match status" value="1"/>
</dbReference>
<dbReference type="PANTHER" id="PTHR43766">
    <property type="entry name" value="TRYPTOPHAN--TRNA LIGASE, MITOCHONDRIAL"/>
    <property type="match status" value="1"/>
</dbReference>
<dbReference type="GO" id="GO:0006436">
    <property type="term" value="P:tryptophanyl-tRNA aminoacylation"/>
    <property type="evidence" value="ECO:0007669"/>
    <property type="project" value="UniProtKB-UniRule"/>
</dbReference>
<name>A0A1G8X922_9BACI</name>
<evidence type="ECO:0000256" key="3">
    <source>
        <dbReference type="ARBA" id="ARBA00022741"/>
    </source>
</evidence>
<dbReference type="Gene3D" id="1.10.240.10">
    <property type="entry name" value="Tyrosyl-Transfer RNA Synthetase"/>
    <property type="match status" value="1"/>
</dbReference>
<dbReference type="PANTHER" id="PTHR43766:SF1">
    <property type="entry name" value="TRYPTOPHAN--TRNA LIGASE, MITOCHONDRIAL"/>
    <property type="match status" value="1"/>
</dbReference>
<dbReference type="SUPFAM" id="SSF52374">
    <property type="entry name" value="Nucleotidylyl transferase"/>
    <property type="match status" value="1"/>
</dbReference>
<dbReference type="EMBL" id="FNFL01000001">
    <property type="protein sequence ID" value="SDJ87168.1"/>
    <property type="molecule type" value="Genomic_DNA"/>
</dbReference>
<evidence type="ECO:0000256" key="8">
    <source>
        <dbReference type="HAMAP-Rule" id="MF_00140"/>
    </source>
</evidence>
<keyword evidence="5 8" id="KW-0648">Protein biosynthesis</keyword>
<dbReference type="InterPro" id="IPR002305">
    <property type="entry name" value="aa-tRNA-synth_Ic"/>
</dbReference>
<evidence type="ECO:0000256" key="6">
    <source>
        <dbReference type="ARBA" id="ARBA00023146"/>
    </source>
</evidence>
<evidence type="ECO:0000313" key="11">
    <source>
        <dbReference type="Proteomes" id="UP000198694"/>
    </source>
</evidence>
<dbReference type="PRINTS" id="PR01039">
    <property type="entry name" value="TRNASYNTHTRP"/>
</dbReference>
<evidence type="ECO:0000313" key="10">
    <source>
        <dbReference type="EMBL" id="SDJ87168.1"/>
    </source>
</evidence>
<dbReference type="Pfam" id="PF00579">
    <property type="entry name" value="tRNA-synt_1b"/>
    <property type="match status" value="1"/>
</dbReference>
<feature type="binding site" evidence="8">
    <location>
        <position position="215"/>
    </location>
    <ligand>
        <name>L-tryptophan</name>
        <dbReference type="ChEBI" id="CHEBI:57912"/>
    </ligand>
</feature>
<dbReference type="InterPro" id="IPR001412">
    <property type="entry name" value="aa-tRNA-synth_I_CS"/>
</dbReference>